<organism evidence="2 3">
    <name type="scientific">Metamycoplasma neophronis</name>
    <dbReference type="NCBI Taxonomy" id="872983"/>
    <lineage>
        <taxon>Bacteria</taxon>
        <taxon>Bacillati</taxon>
        <taxon>Mycoplasmatota</taxon>
        <taxon>Mycoplasmoidales</taxon>
        <taxon>Metamycoplasmataceae</taxon>
        <taxon>Metamycoplasma</taxon>
    </lineage>
</organism>
<feature type="transmembrane region" description="Helical" evidence="1">
    <location>
        <begin position="81"/>
        <end position="104"/>
    </location>
</feature>
<proteinExistence type="predicted"/>
<keyword evidence="1" id="KW-0472">Membrane</keyword>
<keyword evidence="1" id="KW-0812">Transmembrane</keyword>
<sequence>MTNKNQTKKLSNKNPVNLDSYLLHFVKKYLKSLKTKIYLWGFAYVTLNLLILVVTVVLSVLGSIQLYYNFKAFGENSWQTYLLITTAITAATTFSTSIMSFFAMRKKIVKYQARVEKINVEMFLYTEKLGKYRVKKNRDLNLYISVCQISDLNYGGISYGEKETSRS</sequence>
<evidence type="ECO:0000313" key="2">
    <source>
        <dbReference type="EMBL" id="TPR53378.1"/>
    </source>
</evidence>
<dbReference type="Proteomes" id="UP000316851">
    <property type="component" value="Unassembled WGS sequence"/>
</dbReference>
<dbReference type="RefSeq" id="WP_140914979.1">
    <property type="nucleotide sequence ID" value="NZ_VHHP01000007.1"/>
</dbReference>
<comment type="caution">
    <text evidence="2">The sequence shown here is derived from an EMBL/GenBank/DDBJ whole genome shotgun (WGS) entry which is preliminary data.</text>
</comment>
<evidence type="ECO:0000256" key="1">
    <source>
        <dbReference type="SAM" id="Phobius"/>
    </source>
</evidence>
<protein>
    <submittedName>
        <fullName evidence="2">DUF4231 domain-containing protein</fullName>
    </submittedName>
</protein>
<evidence type="ECO:0000313" key="3">
    <source>
        <dbReference type="Proteomes" id="UP000316851"/>
    </source>
</evidence>
<feature type="transmembrane region" description="Helical" evidence="1">
    <location>
        <begin position="37"/>
        <end position="61"/>
    </location>
</feature>
<dbReference type="InterPro" id="IPR025325">
    <property type="entry name" value="DUF4231"/>
</dbReference>
<dbReference type="EMBL" id="VHHP01000007">
    <property type="protein sequence ID" value="TPR53378.1"/>
    <property type="molecule type" value="Genomic_DNA"/>
</dbReference>
<keyword evidence="1" id="KW-1133">Transmembrane helix</keyword>
<gene>
    <name evidence="2" type="ORF">FJR74_02600</name>
</gene>
<dbReference type="Pfam" id="PF14015">
    <property type="entry name" value="DUF4231"/>
    <property type="match status" value="1"/>
</dbReference>
<keyword evidence="3" id="KW-1185">Reference proteome</keyword>
<accession>A0ABY2YZV9</accession>
<name>A0ABY2YZV9_9BACT</name>
<reference evidence="2" key="1">
    <citation type="submission" date="2019-06" db="EMBL/GenBank/DDBJ databases">
        <title>Mycoplasma neophronis type strain whole genome sequence.</title>
        <authorList>
            <person name="Spergser J."/>
        </authorList>
    </citation>
    <scope>NUCLEOTIDE SEQUENCE [LARGE SCALE GENOMIC DNA]</scope>
    <source>
        <strain evidence="2">DSM 24097</strain>
    </source>
</reference>